<keyword evidence="1" id="KW-0812">Transmembrane</keyword>
<dbReference type="Proteomes" id="UP001059380">
    <property type="component" value="Chromosome"/>
</dbReference>
<name>A0A9J7BTJ7_9BACT</name>
<dbReference type="EMBL" id="CP093313">
    <property type="protein sequence ID" value="UWZ86196.1"/>
    <property type="molecule type" value="Genomic_DNA"/>
</dbReference>
<keyword evidence="1" id="KW-1133">Transmembrane helix</keyword>
<dbReference type="RefSeq" id="WP_260795840.1">
    <property type="nucleotide sequence ID" value="NZ_CP093313.1"/>
</dbReference>
<evidence type="ECO:0000313" key="3">
    <source>
        <dbReference type="Proteomes" id="UP001059380"/>
    </source>
</evidence>
<gene>
    <name evidence="2" type="ORF">MOP44_09680</name>
</gene>
<keyword evidence="3" id="KW-1185">Reference proteome</keyword>
<dbReference type="AlphaFoldDB" id="A0A9J7BTJ7"/>
<evidence type="ECO:0000256" key="1">
    <source>
        <dbReference type="SAM" id="Phobius"/>
    </source>
</evidence>
<sequence length="70" mass="7365">MKAAGVLVMPAGFFLVLAALVLFPDPTRRELFVACGVVVEALGLAVALRATMLQRDSRPDTGPHSGKESV</sequence>
<reference evidence="2" key="1">
    <citation type="submission" date="2021-04" db="EMBL/GenBank/DDBJ databases">
        <title>Phylogenetic analysis of Acidobacteriaceae.</title>
        <authorList>
            <person name="Qiu L."/>
            <person name="Zhang Q."/>
        </authorList>
    </citation>
    <scope>NUCLEOTIDE SEQUENCE</scope>
    <source>
        <strain evidence="2">DSM 25168</strain>
    </source>
</reference>
<feature type="transmembrane region" description="Helical" evidence="1">
    <location>
        <begin position="31"/>
        <end position="50"/>
    </location>
</feature>
<protein>
    <submittedName>
        <fullName evidence="2">Uncharacterized protein</fullName>
    </submittedName>
</protein>
<accession>A0A9J7BTJ7</accession>
<keyword evidence="1" id="KW-0472">Membrane</keyword>
<dbReference type="KEGG" id="orp:MOP44_09680"/>
<evidence type="ECO:0000313" key="2">
    <source>
        <dbReference type="EMBL" id="UWZ86196.1"/>
    </source>
</evidence>
<proteinExistence type="predicted"/>
<feature type="transmembrane region" description="Helical" evidence="1">
    <location>
        <begin position="6"/>
        <end position="24"/>
    </location>
</feature>
<organism evidence="2 3">
    <name type="scientific">Occallatibacter riparius</name>
    <dbReference type="NCBI Taxonomy" id="1002689"/>
    <lineage>
        <taxon>Bacteria</taxon>
        <taxon>Pseudomonadati</taxon>
        <taxon>Acidobacteriota</taxon>
        <taxon>Terriglobia</taxon>
        <taxon>Terriglobales</taxon>
        <taxon>Acidobacteriaceae</taxon>
        <taxon>Occallatibacter</taxon>
    </lineage>
</organism>